<comment type="caution">
    <text evidence="3">The sequence shown here is derived from an EMBL/GenBank/DDBJ whole genome shotgun (WGS) entry which is preliminary data.</text>
</comment>
<feature type="transmembrane region" description="Helical" evidence="2">
    <location>
        <begin position="42"/>
        <end position="63"/>
    </location>
</feature>
<evidence type="ECO:0000256" key="1">
    <source>
        <dbReference type="SAM" id="Coils"/>
    </source>
</evidence>
<protein>
    <submittedName>
        <fullName evidence="3">Uncharacterized protein</fullName>
    </submittedName>
</protein>
<keyword evidence="1" id="KW-0175">Coiled coil</keyword>
<dbReference type="Proteomes" id="UP000309186">
    <property type="component" value="Unassembled WGS sequence"/>
</dbReference>
<reference evidence="3 4" key="1">
    <citation type="submission" date="2018-01" db="EMBL/GenBank/DDBJ databases">
        <title>Co-occurrence of chitin degradation, pigmentation and bioactivity in marine Pseudoalteromonas.</title>
        <authorList>
            <person name="Paulsen S."/>
            <person name="Gram L."/>
            <person name="Machado H."/>
        </authorList>
    </citation>
    <scope>NUCLEOTIDE SEQUENCE [LARGE SCALE GENOMIC DNA]</scope>
    <source>
        <strain evidence="3 4">S3663</strain>
    </source>
</reference>
<sequence length="250" mass="29054">MFKRPRKPHDYLTRSQNRWQSNQVYKPLTNKRRLFNLLKRLLKYRVIFFLFTIVITFTTYTVFHKIDQSPFLKDLLGEQIVEKIKQQQKYLSKLQKSFDLHSYFGETVFSLLNEDKPAEEIVTDNLKSSVADNIDDITGVISVVEHLSLFIHEQNIGESNFNLIEFKGLTSQLNEGVNKLQPIANQYIDSGQAQLNSLQLQAHLQKIKDSTQPVTKAYIAKVDEQLQSYLIELENLKAMLSNTLKAKESK</sequence>
<accession>A0A5R9PXI3</accession>
<evidence type="ECO:0000313" key="3">
    <source>
        <dbReference type="EMBL" id="TLX45102.1"/>
    </source>
</evidence>
<feature type="coiled-coil region" evidence="1">
    <location>
        <begin position="219"/>
        <end position="250"/>
    </location>
</feature>
<proteinExistence type="predicted"/>
<dbReference type="AlphaFoldDB" id="A0A5R9PXI3"/>
<keyword evidence="2" id="KW-0812">Transmembrane</keyword>
<keyword evidence="2" id="KW-1133">Transmembrane helix</keyword>
<keyword evidence="2" id="KW-0472">Membrane</keyword>
<evidence type="ECO:0000256" key="2">
    <source>
        <dbReference type="SAM" id="Phobius"/>
    </source>
</evidence>
<gene>
    <name evidence="3" type="ORF">C1E24_20640</name>
</gene>
<dbReference type="EMBL" id="PPSW01000061">
    <property type="protein sequence ID" value="TLX45102.1"/>
    <property type="molecule type" value="Genomic_DNA"/>
</dbReference>
<name>A0A5R9PXI3_9GAMM</name>
<organism evidence="3 4">
    <name type="scientific">Pseudoalteromonas phenolica</name>
    <dbReference type="NCBI Taxonomy" id="161398"/>
    <lineage>
        <taxon>Bacteria</taxon>
        <taxon>Pseudomonadati</taxon>
        <taxon>Pseudomonadota</taxon>
        <taxon>Gammaproteobacteria</taxon>
        <taxon>Alteromonadales</taxon>
        <taxon>Pseudoalteromonadaceae</taxon>
        <taxon>Pseudoalteromonas</taxon>
    </lineage>
</organism>
<evidence type="ECO:0000313" key="4">
    <source>
        <dbReference type="Proteomes" id="UP000309186"/>
    </source>
</evidence>